<proteinExistence type="inferred from homology"/>
<keyword evidence="6" id="KW-0227">DNA damage</keyword>
<name>A0ABW5WHQ0_9FLAO</name>
<dbReference type="CDD" id="cd03425">
    <property type="entry name" value="NUDIX_MutT_NudA_like"/>
    <property type="match status" value="1"/>
</dbReference>
<evidence type="ECO:0000256" key="6">
    <source>
        <dbReference type="ARBA" id="ARBA00022763"/>
    </source>
</evidence>
<feature type="domain" description="Nudix hydrolase" evidence="18">
    <location>
        <begin position="2"/>
        <end position="130"/>
    </location>
</feature>
<evidence type="ECO:0000256" key="17">
    <source>
        <dbReference type="RuleBase" id="RU003476"/>
    </source>
</evidence>
<dbReference type="Proteomes" id="UP001597533">
    <property type="component" value="Unassembled WGS sequence"/>
</dbReference>
<evidence type="ECO:0000256" key="11">
    <source>
        <dbReference type="ARBA" id="ARBA00036904"/>
    </source>
</evidence>
<dbReference type="InterPro" id="IPR047127">
    <property type="entry name" value="MutT-like"/>
</dbReference>
<comment type="caution">
    <text evidence="19">The sequence shown here is derived from an EMBL/GenBank/DDBJ whole genome shotgun (WGS) entry which is preliminary data.</text>
</comment>
<evidence type="ECO:0000256" key="8">
    <source>
        <dbReference type="ARBA" id="ARBA00022842"/>
    </source>
</evidence>
<evidence type="ECO:0000313" key="19">
    <source>
        <dbReference type="EMBL" id="MFD2822258.1"/>
    </source>
</evidence>
<evidence type="ECO:0000256" key="3">
    <source>
        <dbReference type="ARBA" id="ARBA00022457"/>
    </source>
</evidence>
<keyword evidence="4" id="KW-0235">DNA replication</keyword>
<keyword evidence="3" id="KW-0515">Mutator protein</keyword>
<evidence type="ECO:0000256" key="15">
    <source>
        <dbReference type="ARBA" id="ARBA00041979"/>
    </source>
</evidence>
<keyword evidence="20" id="KW-1185">Reference proteome</keyword>
<comment type="cofactor">
    <cofactor evidence="1">
        <name>Mg(2+)</name>
        <dbReference type="ChEBI" id="CHEBI:18420"/>
    </cofactor>
</comment>
<dbReference type="Pfam" id="PF00293">
    <property type="entry name" value="NUDIX"/>
    <property type="match status" value="1"/>
</dbReference>
<evidence type="ECO:0000256" key="10">
    <source>
        <dbReference type="ARBA" id="ARBA00035861"/>
    </source>
</evidence>
<dbReference type="EMBL" id="JBHUOV010000001">
    <property type="protein sequence ID" value="MFD2822258.1"/>
    <property type="molecule type" value="Genomic_DNA"/>
</dbReference>
<evidence type="ECO:0000256" key="2">
    <source>
        <dbReference type="ARBA" id="ARBA00005582"/>
    </source>
</evidence>
<evidence type="ECO:0000256" key="4">
    <source>
        <dbReference type="ARBA" id="ARBA00022705"/>
    </source>
</evidence>
<organism evidence="19 20">
    <name type="scientific">Lacinutrix iliipiscaria</name>
    <dbReference type="NCBI Taxonomy" id="1230532"/>
    <lineage>
        <taxon>Bacteria</taxon>
        <taxon>Pseudomonadati</taxon>
        <taxon>Bacteroidota</taxon>
        <taxon>Flavobacteriia</taxon>
        <taxon>Flavobacteriales</taxon>
        <taxon>Flavobacteriaceae</taxon>
        <taxon>Lacinutrix</taxon>
    </lineage>
</organism>
<evidence type="ECO:0000259" key="18">
    <source>
        <dbReference type="PROSITE" id="PS51462"/>
    </source>
</evidence>
<dbReference type="PROSITE" id="PS00893">
    <property type="entry name" value="NUDIX_BOX"/>
    <property type="match status" value="1"/>
</dbReference>
<accession>A0ABW5WHQ0</accession>
<comment type="catalytic activity">
    <reaction evidence="10">
        <text>8-oxo-dGTP + H2O = 8-oxo-dGMP + diphosphate + H(+)</text>
        <dbReference type="Rhea" id="RHEA:31575"/>
        <dbReference type="ChEBI" id="CHEBI:15377"/>
        <dbReference type="ChEBI" id="CHEBI:15378"/>
        <dbReference type="ChEBI" id="CHEBI:33019"/>
        <dbReference type="ChEBI" id="CHEBI:63224"/>
        <dbReference type="ChEBI" id="CHEBI:77896"/>
        <dbReference type="EC" id="3.6.1.55"/>
    </reaction>
</comment>
<keyword evidence="8" id="KW-0460">Magnesium</keyword>
<dbReference type="PANTHER" id="PTHR47707">
    <property type="entry name" value="8-OXO-DGTP DIPHOSPHATASE"/>
    <property type="match status" value="1"/>
</dbReference>
<dbReference type="InterPro" id="IPR020476">
    <property type="entry name" value="Nudix_hydrolase"/>
</dbReference>
<dbReference type="PROSITE" id="PS51462">
    <property type="entry name" value="NUDIX"/>
    <property type="match status" value="1"/>
</dbReference>
<keyword evidence="9" id="KW-0234">DNA repair</keyword>
<evidence type="ECO:0000256" key="9">
    <source>
        <dbReference type="ARBA" id="ARBA00023204"/>
    </source>
</evidence>
<protein>
    <recommendedName>
        <fullName evidence="13">8-oxo-dGTP diphosphatase</fullName>
        <ecNumber evidence="12">3.6.1.55</ecNumber>
    </recommendedName>
    <alternativeName>
        <fullName evidence="16">7,8-dihydro-8-oxoguanine-triphosphatase</fullName>
    </alternativeName>
    <alternativeName>
        <fullName evidence="15">Mutator protein MutT</fullName>
    </alternativeName>
    <alternativeName>
        <fullName evidence="14">dGTP pyrophosphohydrolase</fullName>
    </alternativeName>
</protein>
<sequence>MKKIEVVAAIISFENKTFCVQRPENKLSYISKKFEFPGGKIEKGESKEQALKRELLEELNFIPTKIDSLFLTVVHQYPDFELTMHSFKCYSETKDIQLNEHISSEWLSLKDLKMLDWAEADIPIVNRLIENGQSI</sequence>
<keyword evidence="5" id="KW-0479">Metal-binding</keyword>
<dbReference type="GO" id="GO:0016787">
    <property type="term" value="F:hydrolase activity"/>
    <property type="evidence" value="ECO:0007669"/>
    <property type="project" value="UniProtKB-KW"/>
</dbReference>
<dbReference type="InterPro" id="IPR020084">
    <property type="entry name" value="NUDIX_hydrolase_CS"/>
</dbReference>
<evidence type="ECO:0000256" key="13">
    <source>
        <dbReference type="ARBA" id="ARBA00040794"/>
    </source>
</evidence>
<reference evidence="20" key="1">
    <citation type="journal article" date="2019" name="Int. J. Syst. Evol. Microbiol.">
        <title>The Global Catalogue of Microorganisms (GCM) 10K type strain sequencing project: providing services to taxonomists for standard genome sequencing and annotation.</title>
        <authorList>
            <consortium name="The Broad Institute Genomics Platform"/>
            <consortium name="The Broad Institute Genome Sequencing Center for Infectious Disease"/>
            <person name="Wu L."/>
            <person name="Ma J."/>
        </authorList>
    </citation>
    <scope>NUCLEOTIDE SEQUENCE [LARGE SCALE GENOMIC DNA]</scope>
    <source>
        <strain evidence="20">KCTC 32141</strain>
    </source>
</reference>
<evidence type="ECO:0000256" key="1">
    <source>
        <dbReference type="ARBA" id="ARBA00001946"/>
    </source>
</evidence>
<evidence type="ECO:0000256" key="16">
    <source>
        <dbReference type="ARBA" id="ARBA00042798"/>
    </source>
</evidence>
<gene>
    <name evidence="19" type="ORF">ACFS5M_01165</name>
</gene>
<comment type="catalytic activity">
    <reaction evidence="11">
        <text>8-oxo-GTP + H2O = 8-oxo-GMP + diphosphate + H(+)</text>
        <dbReference type="Rhea" id="RHEA:67616"/>
        <dbReference type="ChEBI" id="CHEBI:15377"/>
        <dbReference type="ChEBI" id="CHEBI:15378"/>
        <dbReference type="ChEBI" id="CHEBI:33019"/>
        <dbReference type="ChEBI" id="CHEBI:143553"/>
        <dbReference type="ChEBI" id="CHEBI:145694"/>
    </reaction>
</comment>
<evidence type="ECO:0000256" key="12">
    <source>
        <dbReference type="ARBA" id="ARBA00038905"/>
    </source>
</evidence>
<dbReference type="InterPro" id="IPR000086">
    <property type="entry name" value="NUDIX_hydrolase_dom"/>
</dbReference>
<evidence type="ECO:0000313" key="20">
    <source>
        <dbReference type="Proteomes" id="UP001597533"/>
    </source>
</evidence>
<keyword evidence="7 17" id="KW-0378">Hydrolase</keyword>
<dbReference type="SUPFAM" id="SSF55811">
    <property type="entry name" value="Nudix"/>
    <property type="match status" value="1"/>
</dbReference>
<dbReference type="PRINTS" id="PR00502">
    <property type="entry name" value="NUDIXFAMILY"/>
</dbReference>
<dbReference type="PANTHER" id="PTHR47707:SF1">
    <property type="entry name" value="NUDIX HYDROLASE FAMILY PROTEIN"/>
    <property type="match status" value="1"/>
</dbReference>
<dbReference type="EC" id="3.6.1.55" evidence="12"/>
<evidence type="ECO:0000256" key="5">
    <source>
        <dbReference type="ARBA" id="ARBA00022723"/>
    </source>
</evidence>
<comment type="similarity">
    <text evidence="2 17">Belongs to the Nudix hydrolase family.</text>
</comment>
<dbReference type="InterPro" id="IPR015797">
    <property type="entry name" value="NUDIX_hydrolase-like_dom_sf"/>
</dbReference>
<dbReference type="RefSeq" id="WP_183484618.1">
    <property type="nucleotide sequence ID" value="NZ_JBHUOV010000001.1"/>
</dbReference>
<dbReference type="Gene3D" id="3.90.79.10">
    <property type="entry name" value="Nucleoside Triphosphate Pyrophosphohydrolase"/>
    <property type="match status" value="1"/>
</dbReference>
<evidence type="ECO:0000256" key="7">
    <source>
        <dbReference type="ARBA" id="ARBA00022801"/>
    </source>
</evidence>
<evidence type="ECO:0000256" key="14">
    <source>
        <dbReference type="ARBA" id="ARBA00041592"/>
    </source>
</evidence>